<comment type="caution">
    <text evidence="2">The sequence shown here is derived from an EMBL/GenBank/DDBJ whole genome shotgun (WGS) entry which is preliminary data.</text>
</comment>
<accession>A0A369QEY9</accession>
<name>A0A369QEY9_9BACT</name>
<evidence type="ECO:0000313" key="3">
    <source>
        <dbReference type="Proteomes" id="UP000253919"/>
    </source>
</evidence>
<dbReference type="Pfam" id="PF14588">
    <property type="entry name" value="YjgF_endoribonc"/>
    <property type="match status" value="1"/>
</dbReference>
<dbReference type="SUPFAM" id="SSF55298">
    <property type="entry name" value="YjgF-like"/>
    <property type="match status" value="1"/>
</dbReference>
<dbReference type="AlphaFoldDB" id="A0A369QEY9"/>
<gene>
    <name evidence="2" type="ORF">AHMF7616_00726</name>
</gene>
<evidence type="ECO:0000313" key="2">
    <source>
        <dbReference type="EMBL" id="RDC62135.1"/>
    </source>
</evidence>
<reference evidence="2 3" key="1">
    <citation type="submission" date="2018-04" db="EMBL/GenBank/DDBJ databases">
        <title>Adhaeribacter sp. HMF7616 genome sequencing and assembly.</title>
        <authorList>
            <person name="Kang H."/>
            <person name="Kang J."/>
            <person name="Cha I."/>
            <person name="Kim H."/>
            <person name="Joh K."/>
        </authorList>
    </citation>
    <scope>NUCLEOTIDE SEQUENCE [LARGE SCALE GENOMIC DNA]</scope>
    <source>
        <strain evidence="2 3">HMF7616</strain>
    </source>
</reference>
<dbReference type="PANTHER" id="PTHR43760:SF1">
    <property type="entry name" value="ENDORIBONUCLEASE L-PSP_CHORISMATE MUTASE-LIKE DOMAIN-CONTAINING PROTEIN"/>
    <property type="match status" value="1"/>
</dbReference>
<dbReference type="InterPro" id="IPR035959">
    <property type="entry name" value="RutC-like_sf"/>
</dbReference>
<proteinExistence type="predicted"/>
<keyword evidence="3" id="KW-1185">Reference proteome</keyword>
<dbReference type="CDD" id="cd02199">
    <property type="entry name" value="YjgF_YER057c_UK114_like_1"/>
    <property type="match status" value="1"/>
</dbReference>
<dbReference type="InterPro" id="IPR013813">
    <property type="entry name" value="Endoribo_LPSP/chorism_mut-like"/>
</dbReference>
<sequence length="181" mass="19635">MFLPESFTLSKRLNNYLDSYICKNNQATMTPEAYFEKLGLALPPAPQPLGVYKPLLLDGKYCYVSGHGTVQADGSLIIGRIGQDLSPDEGKLAARQVGLAILATLKANLGSLNRVKRVIKVLGMVNCVTSFEKHPFIINGCSELFAQVWGEENGIGVRSAVGMGSLPDNIPVEIEALFELH</sequence>
<organism evidence="2 3">
    <name type="scientific">Adhaeribacter pallidiroseus</name>
    <dbReference type="NCBI Taxonomy" id="2072847"/>
    <lineage>
        <taxon>Bacteria</taxon>
        <taxon>Pseudomonadati</taxon>
        <taxon>Bacteroidota</taxon>
        <taxon>Cytophagia</taxon>
        <taxon>Cytophagales</taxon>
        <taxon>Hymenobacteraceae</taxon>
        <taxon>Adhaeribacter</taxon>
    </lineage>
</organism>
<dbReference type="Proteomes" id="UP000253919">
    <property type="component" value="Unassembled WGS sequence"/>
</dbReference>
<dbReference type="PANTHER" id="PTHR43760">
    <property type="entry name" value="ENDORIBONUCLEASE-RELATED"/>
    <property type="match status" value="1"/>
</dbReference>
<protein>
    <submittedName>
        <fullName evidence="2">Protein TCP17</fullName>
    </submittedName>
</protein>
<evidence type="ECO:0000259" key="1">
    <source>
        <dbReference type="Pfam" id="PF14588"/>
    </source>
</evidence>
<dbReference type="Gene3D" id="3.30.1330.40">
    <property type="entry name" value="RutC-like"/>
    <property type="match status" value="1"/>
</dbReference>
<dbReference type="EMBL" id="QASA01000001">
    <property type="protein sequence ID" value="RDC62135.1"/>
    <property type="molecule type" value="Genomic_DNA"/>
</dbReference>
<feature type="domain" description="Endoribonuclease L-PSP/chorismate mutase-like" evidence="1">
    <location>
        <begin position="38"/>
        <end position="152"/>
    </location>
</feature>